<dbReference type="EMBL" id="CM001224">
    <property type="protein sequence ID" value="KEH18221.1"/>
    <property type="molecule type" value="Genomic_DNA"/>
</dbReference>
<sequence>MNNRCNKFVNYVMRETELNEERNHEDETELESVRKYEKARKMKIIARNKVKKRKLYFLKKMQRKNILQGGYQIFITCCFLGWFPGRLPVEFYKEVEGKMGDDREIV</sequence>
<organism evidence="2 4">
    <name type="scientific">Medicago truncatula</name>
    <name type="common">Barrel medic</name>
    <name type="synonym">Medicago tribuloides</name>
    <dbReference type="NCBI Taxonomy" id="3880"/>
    <lineage>
        <taxon>Eukaryota</taxon>
        <taxon>Viridiplantae</taxon>
        <taxon>Streptophyta</taxon>
        <taxon>Embryophyta</taxon>
        <taxon>Tracheophyta</taxon>
        <taxon>Spermatophyta</taxon>
        <taxon>Magnoliopsida</taxon>
        <taxon>eudicotyledons</taxon>
        <taxon>Gunneridae</taxon>
        <taxon>Pentapetalae</taxon>
        <taxon>rosids</taxon>
        <taxon>fabids</taxon>
        <taxon>Fabales</taxon>
        <taxon>Fabaceae</taxon>
        <taxon>Papilionoideae</taxon>
        <taxon>50 kb inversion clade</taxon>
        <taxon>NPAAA clade</taxon>
        <taxon>Hologalegina</taxon>
        <taxon>IRL clade</taxon>
        <taxon>Trifolieae</taxon>
        <taxon>Medicago</taxon>
    </lineage>
</organism>
<dbReference type="Proteomes" id="UP000002051">
    <property type="component" value="Chromosome 8"/>
</dbReference>
<evidence type="ECO:0000256" key="1">
    <source>
        <dbReference type="SAM" id="Phobius"/>
    </source>
</evidence>
<dbReference type="HOGENOM" id="CLU_2227172_0_0_1"/>
<protein>
    <submittedName>
        <fullName evidence="2">Transmembrane protein, putative</fullName>
    </submittedName>
</protein>
<accession>A0A072TLW8</accession>
<gene>
    <name evidence="2" type="ordered locus">MTR_8g014673</name>
</gene>
<dbReference type="EnsemblPlants" id="KEH18221">
    <property type="protein sequence ID" value="KEH18221"/>
    <property type="gene ID" value="MTR_8g014673"/>
</dbReference>
<feature type="transmembrane region" description="Helical" evidence="1">
    <location>
        <begin position="66"/>
        <end position="83"/>
    </location>
</feature>
<dbReference type="AlphaFoldDB" id="A0A072TLW8"/>
<keyword evidence="1" id="KW-1133">Transmembrane helix</keyword>
<evidence type="ECO:0000313" key="2">
    <source>
        <dbReference type="EMBL" id="KEH18221.1"/>
    </source>
</evidence>
<name>A0A072TLW8_MEDTR</name>
<evidence type="ECO:0000313" key="4">
    <source>
        <dbReference type="Proteomes" id="UP000002051"/>
    </source>
</evidence>
<keyword evidence="4" id="KW-1185">Reference proteome</keyword>
<keyword evidence="1 2" id="KW-0812">Transmembrane</keyword>
<evidence type="ECO:0000313" key="3">
    <source>
        <dbReference type="EnsemblPlants" id="KEH18221"/>
    </source>
</evidence>
<reference evidence="2 4" key="1">
    <citation type="journal article" date="2011" name="Nature">
        <title>The Medicago genome provides insight into the evolution of rhizobial symbioses.</title>
        <authorList>
            <person name="Young N.D."/>
            <person name="Debelle F."/>
            <person name="Oldroyd G.E."/>
            <person name="Geurts R."/>
            <person name="Cannon S.B."/>
            <person name="Udvardi M.K."/>
            <person name="Benedito V.A."/>
            <person name="Mayer K.F."/>
            <person name="Gouzy J."/>
            <person name="Schoof H."/>
            <person name="Van de Peer Y."/>
            <person name="Proost S."/>
            <person name="Cook D.R."/>
            <person name="Meyers B.C."/>
            <person name="Spannagl M."/>
            <person name="Cheung F."/>
            <person name="De Mita S."/>
            <person name="Krishnakumar V."/>
            <person name="Gundlach H."/>
            <person name="Zhou S."/>
            <person name="Mudge J."/>
            <person name="Bharti A.K."/>
            <person name="Murray J.D."/>
            <person name="Naoumkina M.A."/>
            <person name="Rosen B."/>
            <person name="Silverstein K.A."/>
            <person name="Tang H."/>
            <person name="Rombauts S."/>
            <person name="Zhao P.X."/>
            <person name="Zhou P."/>
            <person name="Barbe V."/>
            <person name="Bardou P."/>
            <person name="Bechner M."/>
            <person name="Bellec A."/>
            <person name="Berger A."/>
            <person name="Berges H."/>
            <person name="Bidwell S."/>
            <person name="Bisseling T."/>
            <person name="Choisne N."/>
            <person name="Couloux A."/>
            <person name="Denny R."/>
            <person name="Deshpande S."/>
            <person name="Dai X."/>
            <person name="Doyle J.J."/>
            <person name="Dudez A.M."/>
            <person name="Farmer A.D."/>
            <person name="Fouteau S."/>
            <person name="Franken C."/>
            <person name="Gibelin C."/>
            <person name="Gish J."/>
            <person name="Goldstein S."/>
            <person name="Gonzalez A.J."/>
            <person name="Green P.J."/>
            <person name="Hallab A."/>
            <person name="Hartog M."/>
            <person name="Hua A."/>
            <person name="Humphray S.J."/>
            <person name="Jeong D.H."/>
            <person name="Jing Y."/>
            <person name="Jocker A."/>
            <person name="Kenton S.M."/>
            <person name="Kim D.J."/>
            <person name="Klee K."/>
            <person name="Lai H."/>
            <person name="Lang C."/>
            <person name="Lin S."/>
            <person name="Macmil S.L."/>
            <person name="Magdelenat G."/>
            <person name="Matthews L."/>
            <person name="McCorrison J."/>
            <person name="Monaghan E.L."/>
            <person name="Mun J.H."/>
            <person name="Najar F.Z."/>
            <person name="Nicholson C."/>
            <person name="Noirot C."/>
            <person name="O'Bleness M."/>
            <person name="Paule C.R."/>
            <person name="Poulain J."/>
            <person name="Prion F."/>
            <person name="Qin B."/>
            <person name="Qu C."/>
            <person name="Retzel E.F."/>
            <person name="Riddle C."/>
            <person name="Sallet E."/>
            <person name="Samain S."/>
            <person name="Samson N."/>
            <person name="Sanders I."/>
            <person name="Saurat O."/>
            <person name="Scarpelli C."/>
            <person name="Schiex T."/>
            <person name="Segurens B."/>
            <person name="Severin A.J."/>
            <person name="Sherrier D.J."/>
            <person name="Shi R."/>
            <person name="Sims S."/>
            <person name="Singer S.R."/>
            <person name="Sinharoy S."/>
            <person name="Sterck L."/>
            <person name="Viollet A."/>
            <person name="Wang B.B."/>
            <person name="Wang K."/>
            <person name="Wang M."/>
            <person name="Wang X."/>
            <person name="Warfsmann J."/>
            <person name="Weissenbach J."/>
            <person name="White D.D."/>
            <person name="White J.D."/>
            <person name="Wiley G.B."/>
            <person name="Wincker P."/>
            <person name="Xing Y."/>
            <person name="Yang L."/>
            <person name="Yao Z."/>
            <person name="Ying F."/>
            <person name="Zhai J."/>
            <person name="Zhou L."/>
            <person name="Zuber A."/>
            <person name="Denarie J."/>
            <person name="Dixon R.A."/>
            <person name="May G.D."/>
            <person name="Schwartz D.C."/>
            <person name="Rogers J."/>
            <person name="Quetier F."/>
            <person name="Town C.D."/>
            <person name="Roe B.A."/>
        </authorList>
    </citation>
    <scope>NUCLEOTIDE SEQUENCE [LARGE SCALE GENOMIC DNA]</scope>
    <source>
        <strain evidence="2">A17</strain>
        <strain evidence="3 4">cv. Jemalong A17</strain>
    </source>
</reference>
<keyword evidence="1" id="KW-0472">Membrane</keyword>
<proteinExistence type="predicted"/>
<reference evidence="2 4" key="2">
    <citation type="journal article" date="2014" name="BMC Genomics">
        <title>An improved genome release (version Mt4.0) for the model legume Medicago truncatula.</title>
        <authorList>
            <person name="Tang H."/>
            <person name="Krishnakumar V."/>
            <person name="Bidwell S."/>
            <person name="Rosen B."/>
            <person name="Chan A."/>
            <person name="Zhou S."/>
            <person name="Gentzbittel L."/>
            <person name="Childs K.L."/>
            <person name="Yandell M."/>
            <person name="Gundlach H."/>
            <person name="Mayer K.F."/>
            <person name="Schwartz D.C."/>
            <person name="Town C.D."/>
        </authorList>
    </citation>
    <scope>GENOME REANNOTATION</scope>
    <source>
        <strain evidence="2">A17</strain>
        <strain evidence="3 4">cv. Jemalong A17</strain>
    </source>
</reference>
<reference evidence="3" key="3">
    <citation type="submission" date="2015-04" db="UniProtKB">
        <authorList>
            <consortium name="EnsemblPlants"/>
        </authorList>
    </citation>
    <scope>IDENTIFICATION</scope>
    <source>
        <strain evidence="3">cv. Jemalong A17</strain>
    </source>
</reference>